<name>A0ABS3S923_9ACTN</name>
<comment type="caution">
    <text evidence="1">The sequence shown here is derived from an EMBL/GenBank/DDBJ whole genome shotgun (WGS) entry which is preliminary data.</text>
</comment>
<accession>A0ABS3S923</accession>
<evidence type="ECO:0000313" key="2">
    <source>
        <dbReference type="Proteomes" id="UP000680206"/>
    </source>
</evidence>
<evidence type="ECO:0000313" key="1">
    <source>
        <dbReference type="EMBL" id="MBO2465228.1"/>
    </source>
</evidence>
<reference evidence="1 2" key="1">
    <citation type="submission" date="2021-03" db="EMBL/GenBank/DDBJ databases">
        <title>Actinomadura violae sp. nov., isolated from lichen in Thailand.</title>
        <authorList>
            <person name="Kanchanasin P."/>
            <person name="Saeng-In P."/>
            <person name="Phongsopitanun W."/>
            <person name="Yuki M."/>
            <person name="Kudo T."/>
            <person name="Ohkuma M."/>
            <person name="Tanasupawat S."/>
        </authorList>
    </citation>
    <scope>NUCLEOTIDE SEQUENCE [LARGE SCALE GENOMIC DNA]</scope>
    <source>
        <strain evidence="1 2">LCR2-06</strain>
    </source>
</reference>
<sequence>MAILPSSAKVVAPCRCAIRRTGPLDDVQAKLRSIIKRLLAEHGYPSEEQPDAI</sequence>
<proteinExistence type="predicted"/>
<gene>
    <name evidence="1" type="ORF">J4709_47470</name>
</gene>
<protein>
    <submittedName>
        <fullName evidence="1">DUF3387 domain-containing protein</fullName>
    </submittedName>
</protein>
<dbReference type="EMBL" id="JAGEPF010000043">
    <property type="protein sequence ID" value="MBO2465228.1"/>
    <property type="molecule type" value="Genomic_DNA"/>
</dbReference>
<dbReference type="Proteomes" id="UP000680206">
    <property type="component" value="Unassembled WGS sequence"/>
</dbReference>
<dbReference type="RefSeq" id="WP_208252077.1">
    <property type="nucleotide sequence ID" value="NZ_JAGEPF010000043.1"/>
</dbReference>
<organism evidence="1 2">
    <name type="scientific">Actinomadura violacea</name>
    <dbReference type="NCBI Taxonomy" id="2819934"/>
    <lineage>
        <taxon>Bacteria</taxon>
        <taxon>Bacillati</taxon>
        <taxon>Actinomycetota</taxon>
        <taxon>Actinomycetes</taxon>
        <taxon>Streptosporangiales</taxon>
        <taxon>Thermomonosporaceae</taxon>
        <taxon>Actinomadura</taxon>
    </lineage>
</organism>
<keyword evidence="2" id="KW-1185">Reference proteome</keyword>